<protein>
    <recommendedName>
        <fullName evidence="1">DUF7734 domain-containing protein</fullName>
    </recommendedName>
</protein>
<dbReference type="InterPro" id="IPR056636">
    <property type="entry name" value="DUF7734"/>
</dbReference>
<gene>
    <name evidence="2" type="ORF">NC992_07495</name>
</gene>
<dbReference type="Proteomes" id="UP001482513">
    <property type="component" value="Unassembled WGS sequence"/>
</dbReference>
<feature type="domain" description="DUF7734" evidence="1">
    <location>
        <begin position="6"/>
        <end position="91"/>
    </location>
</feature>
<comment type="caution">
    <text evidence="2">The sequence shown here is derived from an EMBL/GenBank/DDBJ whole genome shotgun (WGS) entry which is preliminary data.</text>
</comment>
<dbReference type="PANTHER" id="PTHR36729:SF2">
    <property type="entry name" value="EXPRESSED PROTEIN"/>
    <property type="match status" value="1"/>
</dbReference>
<dbReference type="Pfam" id="PF24869">
    <property type="entry name" value="DUF7734"/>
    <property type="match status" value="1"/>
</dbReference>
<organism evidence="2 3">
    <name type="scientific">Leptolyngbya subtilissima DQ-A4</name>
    <dbReference type="NCBI Taxonomy" id="2933933"/>
    <lineage>
        <taxon>Bacteria</taxon>
        <taxon>Bacillati</taxon>
        <taxon>Cyanobacteriota</taxon>
        <taxon>Cyanophyceae</taxon>
        <taxon>Leptolyngbyales</taxon>
        <taxon>Leptolyngbyaceae</taxon>
        <taxon>Leptolyngbya group</taxon>
        <taxon>Leptolyngbya</taxon>
    </lineage>
</organism>
<evidence type="ECO:0000313" key="3">
    <source>
        <dbReference type="Proteomes" id="UP001482513"/>
    </source>
</evidence>
<keyword evidence="3" id="KW-1185">Reference proteome</keyword>
<evidence type="ECO:0000259" key="1">
    <source>
        <dbReference type="Pfam" id="PF24869"/>
    </source>
</evidence>
<dbReference type="PANTHER" id="PTHR36729">
    <property type="entry name" value="EXPRESSED PROTEIN"/>
    <property type="match status" value="1"/>
</dbReference>
<sequence length="97" mass="10660">MAPGFRLEQFTLRHPQLVLLVRAAIDGEADEVLIFRGFSSSLMHPTAADPDVPVLPENAEITAIDIMVGPYNPTAPQYLHRELPWAEMLPLLEAAGV</sequence>
<reference evidence="2 3" key="1">
    <citation type="submission" date="2022-04" db="EMBL/GenBank/DDBJ databases">
        <title>Positive selection, recombination, and allopatry shape intraspecific diversity of widespread and dominant cyanobacteria.</title>
        <authorList>
            <person name="Wei J."/>
            <person name="Shu W."/>
            <person name="Hu C."/>
        </authorList>
    </citation>
    <scope>NUCLEOTIDE SEQUENCE [LARGE SCALE GENOMIC DNA]</scope>
    <source>
        <strain evidence="2 3">DQ-A4</strain>
    </source>
</reference>
<dbReference type="RefSeq" id="WP_190696620.1">
    <property type="nucleotide sequence ID" value="NZ_JAMPKX010000002.1"/>
</dbReference>
<evidence type="ECO:0000313" key="2">
    <source>
        <dbReference type="EMBL" id="MEP0946711.1"/>
    </source>
</evidence>
<proteinExistence type="predicted"/>
<accession>A0ABV0K2H6</accession>
<name>A0ABV0K2H6_9CYAN</name>
<dbReference type="EMBL" id="JAMPKX010000002">
    <property type="protein sequence ID" value="MEP0946711.1"/>
    <property type="molecule type" value="Genomic_DNA"/>
</dbReference>